<comment type="caution">
    <text evidence="2">The sequence shown here is derived from an EMBL/GenBank/DDBJ whole genome shotgun (WGS) entry which is preliminary data.</text>
</comment>
<evidence type="ECO:0000313" key="3">
    <source>
        <dbReference type="Proteomes" id="UP000483820"/>
    </source>
</evidence>
<dbReference type="SUPFAM" id="SSF81321">
    <property type="entry name" value="Family A G protein-coupled receptor-like"/>
    <property type="match status" value="1"/>
</dbReference>
<keyword evidence="1" id="KW-0472">Membrane</keyword>
<dbReference type="RefSeq" id="XP_053578963.1">
    <property type="nucleotide sequence ID" value="XM_053735397.1"/>
</dbReference>
<feature type="transmembrane region" description="Helical" evidence="1">
    <location>
        <begin position="72"/>
        <end position="95"/>
    </location>
</feature>
<dbReference type="CTD" id="9797934"/>
<feature type="transmembrane region" description="Helical" evidence="1">
    <location>
        <begin position="272"/>
        <end position="295"/>
    </location>
</feature>
<feature type="transmembrane region" description="Helical" evidence="1">
    <location>
        <begin position="152"/>
        <end position="170"/>
    </location>
</feature>
<dbReference type="EMBL" id="WUAV01000006">
    <property type="protein sequence ID" value="KAF1746976.1"/>
    <property type="molecule type" value="Genomic_DNA"/>
</dbReference>
<dbReference type="PANTHER" id="PTHR23021:SF11">
    <property type="entry name" value="SERPENTINE RECEPTOR, CLASS T"/>
    <property type="match status" value="1"/>
</dbReference>
<accession>A0A6A5FWK2</accession>
<keyword evidence="1" id="KW-1133">Transmembrane helix</keyword>
<feature type="transmembrane region" description="Helical" evidence="1">
    <location>
        <begin position="107"/>
        <end position="131"/>
    </location>
</feature>
<dbReference type="Pfam" id="PF10321">
    <property type="entry name" value="7TM_GPCR_Srt"/>
    <property type="match status" value="1"/>
</dbReference>
<proteinExistence type="predicted"/>
<feature type="transmembrane region" description="Helical" evidence="1">
    <location>
        <begin position="316"/>
        <end position="337"/>
    </location>
</feature>
<dbReference type="InterPro" id="IPR019425">
    <property type="entry name" value="7TM_GPCR_serpentine_rcpt_Srt"/>
</dbReference>
<protein>
    <submittedName>
        <fullName evidence="2">Uncharacterized protein</fullName>
    </submittedName>
</protein>
<dbReference type="GeneID" id="9797934"/>
<feature type="transmembrane region" description="Helical" evidence="1">
    <location>
        <begin position="243"/>
        <end position="266"/>
    </location>
</feature>
<organism evidence="2 3">
    <name type="scientific">Caenorhabditis remanei</name>
    <name type="common">Caenorhabditis vulgaris</name>
    <dbReference type="NCBI Taxonomy" id="31234"/>
    <lineage>
        <taxon>Eukaryota</taxon>
        <taxon>Metazoa</taxon>
        <taxon>Ecdysozoa</taxon>
        <taxon>Nematoda</taxon>
        <taxon>Chromadorea</taxon>
        <taxon>Rhabditida</taxon>
        <taxon>Rhabditina</taxon>
        <taxon>Rhabditomorpha</taxon>
        <taxon>Rhabditoidea</taxon>
        <taxon>Rhabditidae</taxon>
        <taxon>Peloderinae</taxon>
        <taxon>Caenorhabditis</taxon>
    </lineage>
</organism>
<feature type="transmembrane region" description="Helical" evidence="1">
    <location>
        <begin position="36"/>
        <end position="60"/>
    </location>
</feature>
<dbReference type="KEGG" id="crq:GCK72_023434"/>
<dbReference type="Proteomes" id="UP000483820">
    <property type="component" value="Chromosome X"/>
</dbReference>
<keyword evidence="1" id="KW-0812">Transmembrane</keyword>
<dbReference type="AlphaFoldDB" id="A0A6A5FWK2"/>
<reference evidence="2 3" key="1">
    <citation type="submission" date="2019-12" db="EMBL/GenBank/DDBJ databases">
        <title>Chromosome-level assembly of the Caenorhabditis remanei genome.</title>
        <authorList>
            <person name="Teterina A.A."/>
            <person name="Willis J.H."/>
            <person name="Phillips P.C."/>
        </authorList>
    </citation>
    <scope>NUCLEOTIDE SEQUENCE [LARGE SCALE GENOMIC DNA]</scope>
    <source>
        <strain evidence="2 3">PX506</strain>
        <tissue evidence="2">Whole organism</tissue>
    </source>
</reference>
<name>A0A6A5FWK2_CAERE</name>
<gene>
    <name evidence="2" type="ORF">GCK72_023434</name>
</gene>
<dbReference type="PANTHER" id="PTHR23021">
    <property type="entry name" value="SERPENTINE RECEPTOR, CLASS T"/>
    <property type="match status" value="1"/>
</dbReference>
<evidence type="ECO:0000313" key="2">
    <source>
        <dbReference type="EMBL" id="KAF1746976.1"/>
    </source>
</evidence>
<feature type="transmembrane region" description="Helical" evidence="1">
    <location>
        <begin position="203"/>
        <end position="223"/>
    </location>
</feature>
<sequence>MNKLIEYGSVESMPLYNCSAHSSEEWSKLFGVRHPYLGYFDIIFGVVVNILYAPILSVMFQPEYYKMSCFKIMICLGIVDMLALWINSIITGVLALQGAVYCTYPTFNYMIGSIVLGLWCCSCIIVLGLVANRLLEMSKPAYAYTLFNGYRTYIVMIIPVMYGIYFILFTNPVGFNSKYYTWLFDPMITENRSTEYHNIPHSINNVFIVAVTCFMYGWLYFIVQEKMSMISWKNRRQDLSFQILIQSAMICSINMVASIIFVLMNFVELPLIIILIAQKMWQFIHAFPVFIYLVINKTIRNGLLRKFRLKTQRSLFERYMDWKGCVVAAWIAAIIQYHHSITV</sequence>
<evidence type="ECO:0000256" key="1">
    <source>
        <dbReference type="SAM" id="Phobius"/>
    </source>
</evidence>